<keyword evidence="3" id="KW-1185">Reference proteome</keyword>
<evidence type="ECO:0000313" key="2">
    <source>
        <dbReference type="EMBL" id="MCZ3374189.1"/>
    </source>
</evidence>
<dbReference type="EMBL" id="JAPVES010000030">
    <property type="protein sequence ID" value="MCZ3374189.1"/>
    <property type="molecule type" value="Genomic_DNA"/>
</dbReference>
<protein>
    <submittedName>
        <fullName evidence="1">Uncharacterized protein</fullName>
    </submittedName>
</protein>
<dbReference type="Proteomes" id="UP001074446">
    <property type="component" value="Unassembled WGS sequence"/>
</dbReference>
<evidence type="ECO:0000313" key="3">
    <source>
        <dbReference type="Proteomes" id="UP001068021"/>
    </source>
</evidence>
<dbReference type="EMBL" id="JAPVER010000020">
    <property type="protein sequence ID" value="MCZ3366666.1"/>
    <property type="molecule type" value="Genomic_DNA"/>
</dbReference>
<sequence length="61" mass="7048">MRINKVNFSDIVDLLKTNLNLNIFELSYKLDCSEGVIYRRMIPEGYRGLSGLKEAIREGKL</sequence>
<evidence type="ECO:0000313" key="1">
    <source>
        <dbReference type="EMBL" id="MCZ3366666.1"/>
    </source>
</evidence>
<name>A0A9E4ZYY2_9EURY</name>
<comment type="caution">
    <text evidence="1">The sequence shown here is derived from an EMBL/GenBank/DDBJ whole genome shotgun (WGS) entry which is preliminary data.</text>
</comment>
<accession>A0A9E4ZYY2</accession>
<reference evidence="1" key="1">
    <citation type="submission" date="2022-12" db="EMBL/GenBank/DDBJ databases">
        <title>Reclassification of two methanogenic archaea species isolated from the Kolyma lowland permafrost.</title>
        <authorList>
            <person name="Trubitsyn V.E."/>
            <person name="Rivkina E.M."/>
            <person name="Shcherbakova V.A."/>
        </authorList>
    </citation>
    <scope>NUCLEOTIDE SEQUENCE</scope>
    <source>
        <strain evidence="1">M2</strain>
        <strain evidence="2">MK4</strain>
    </source>
</reference>
<proteinExistence type="predicted"/>
<gene>
    <name evidence="2" type="ORF">O3H35_16185</name>
    <name evidence="1" type="ORF">O3H54_12320</name>
</gene>
<organism evidence="1 3">
    <name type="scientific">Methanobacterium veterum</name>
    <dbReference type="NCBI Taxonomy" id="408577"/>
    <lineage>
        <taxon>Archaea</taxon>
        <taxon>Methanobacteriati</taxon>
        <taxon>Methanobacteriota</taxon>
        <taxon>Methanomada group</taxon>
        <taxon>Methanobacteria</taxon>
        <taxon>Methanobacteriales</taxon>
        <taxon>Methanobacteriaceae</taxon>
        <taxon>Methanobacterium</taxon>
    </lineage>
</organism>
<dbReference type="AlphaFoldDB" id="A0A9E4ZYY2"/>
<dbReference type="Proteomes" id="UP001068021">
    <property type="component" value="Unassembled WGS sequence"/>
</dbReference>
<dbReference type="RefSeq" id="WP_048080924.1">
    <property type="nucleotide sequence ID" value="NZ_JAPVER010000020.1"/>
</dbReference>